<dbReference type="GO" id="GO:0004713">
    <property type="term" value="F:protein tyrosine kinase activity"/>
    <property type="evidence" value="ECO:0007669"/>
    <property type="project" value="TreeGrafter"/>
</dbReference>
<reference evidence="1 2" key="1">
    <citation type="submission" date="2017-12" db="EMBL/GenBank/DDBJ databases">
        <title>Sequencing the genomes of 1000 Actinobacteria strains.</title>
        <authorList>
            <person name="Klenk H.-P."/>
        </authorList>
    </citation>
    <scope>NUCLEOTIDE SEQUENCE [LARGE SCALE GENOMIC DNA]</scope>
    <source>
        <strain evidence="1 2">DSM 45165</strain>
    </source>
</reference>
<dbReference type="Gene3D" id="1.10.150.240">
    <property type="entry name" value="Putative phosphatase, domain 2"/>
    <property type="match status" value="1"/>
</dbReference>
<dbReference type="InterPro" id="IPR036412">
    <property type="entry name" value="HAD-like_sf"/>
</dbReference>
<dbReference type="PANTHER" id="PTHR43434">
    <property type="entry name" value="PHOSPHOGLYCOLATE PHOSPHATASE"/>
    <property type="match status" value="1"/>
</dbReference>
<sequence>MSRTFTGMAHVYSSRAELSVRTATVWDVGITVGFDLDMTLIDPRPGMVAAMNALGEKSGLPFDGEAFASNLGPPLDQALREFGAPEDRIPELIWQFRELYPELVVPSTVALPGAAEALRAVRAAGGRTLVVTGKYAPNAQLHLDALGLRVDALVGELWSTQKAAALLEHEARAYVGDHLGDVRGARAANAVSVAVATGPCSREELAEEGADVVFDSLVDFPEWFARTFVETVV</sequence>
<evidence type="ECO:0000313" key="1">
    <source>
        <dbReference type="EMBL" id="PKV93768.1"/>
    </source>
</evidence>
<dbReference type="InterPro" id="IPR023198">
    <property type="entry name" value="PGP-like_dom2"/>
</dbReference>
<dbReference type="InterPro" id="IPR041492">
    <property type="entry name" value="HAD_2"/>
</dbReference>
<organism evidence="1 2">
    <name type="scientific">Amycolatopsis echigonensis</name>
    <dbReference type="NCBI Taxonomy" id="2576905"/>
    <lineage>
        <taxon>Bacteria</taxon>
        <taxon>Bacillati</taxon>
        <taxon>Actinomycetota</taxon>
        <taxon>Actinomycetes</taxon>
        <taxon>Pseudonocardiales</taxon>
        <taxon>Pseudonocardiaceae</taxon>
        <taxon>Amycolatopsis</taxon>
    </lineage>
</organism>
<dbReference type="InterPro" id="IPR050155">
    <property type="entry name" value="HAD-like_hydrolase_sf"/>
</dbReference>
<dbReference type="AlphaFoldDB" id="A0A2N3WIU0"/>
<comment type="caution">
    <text evidence="1">The sequence shown here is derived from an EMBL/GenBank/DDBJ whole genome shotgun (WGS) entry which is preliminary data.</text>
</comment>
<dbReference type="Gene3D" id="3.40.50.1000">
    <property type="entry name" value="HAD superfamily/HAD-like"/>
    <property type="match status" value="1"/>
</dbReference>
<evidence type="ECO:0000313" key="2">
    <source>
        <dbReference type="Proteomes" id="UP000233750"/>
    </source>
</evidence>
<accession>A0A2N3WIU0</accession>
<keyword evidence="2" id="KW-1185">Reference proteome</keyword>
<dbReference type="Pfam" id="PF13419">
    <property type="entry name" value="HAD_2"/>
    <property type="match status" value="1"/>
</dbReference>
<dbReference type="EMBL" id="PJMY01000003">
    <property type="protein sequence ID" value="PKV93768.1"/>
    <property type="molecule type" value="Genomic_DNA"/>
</dbReference>
<dbReference type="PANTHER" id="PTHR43434:SF20">
    <property type="entry name" value="5'-NUCLEOTIDASE"/>
    <property type="match status" value="1"/>
</dbReference>
<proteinExistence type="predicted"/>
<dbReference type="SUPFAM" id="SSF56784">
    <property type="entry name" value="HAD-like"/>
    <property type="match status" value="1"/>
</dbReference>
<name>A0A2N3WIU0_9PSEU</name>
<protein>
    <submittedName>
        <fullName evidence="1">Phosphoglycolate phosphatase</fullName>
    </submittedName>
</protein>
<dbReference type="InterPro" id="IPR023214">
    <property type="entry name" value="HAD_sf"/>
</dbReference>
<gene>
    <name evidence="1" type="ORF">ATK30_4624</name>
</gene>
<dbReference type="Proteomes" id="UP000233750">
    <property type="component" value="Unassembled WGS sequence"/>
</dbReference>
<dbReference type="GO" id="GO:0005829">
    <property type="term" value="C:cytosol"/>
    <property type="evidence" value="ECO:0007669"/>
    <property type="project" value="TreeGrafter"/>
</dbReference>